<gene>
    <name evidence="2" type="ORF">TEA_014856</name>
</gene>
<evidence type="ECO:0000313" key="2">
    <source>
        <dbReference type="EMBL" id="THG04306.1"/>
    </source>
</evidence>
<protein>
    <recommendedName>
        <fullName evidence="4">ABC transmembrane type-1 domain-containing protein</fullName>
    </recommendedName>
</protein>
<keyword evidence="1" id="KW-0812">Transmembrane</keyword>
<keyword evidence="1" id="KW-1133">Transmembrane helix</keyword>
<proteinExistence type="predicted"/>
<evidence type="ECO:0008006" key="4">
    <source>
        <dbReference type="Google" id="ProtNLM"/>
    </source>
</evidence>
<name>A0A4S4DQ01_CAMSN</name>
<evidence type="ECO:0000256" key="1">
    <source>
        <dbReference type="SAM" id="Phobius"/>
    </source>
</evidence>
<keyword evidence="1" id="KW-0472">Membrane</keyword>
<reference evidence="2 3" key="1">
    <citation type="journal article" date="2018" name="Proc. Natl. Acad. Sci. U.S.A.">
        <title>Draft genome sequence of Camellia sinensis var. sinensis provides insights into the evolution of the tea genome and tea quality.</title>
        <authorList>
            <person name="Wei C."/>
            <person name="Yang H."/>
            <person name="Wang S."/>
            <person name="Zhao J."/>
            <person name="Liu C."/>
            <person name="Gao L."/>
            <person name="Xia E."/>
            <person name="Lu Y."/>
            <person name="Tai Y."/>
            <person name="She G."/>
            <person name="Sun J."/>
            <person name="Cao H."/>
            <person name="Tong W."/>
            <person name="Gao Q."/>
            <person name="Li Y."/>
            <person name="Deng W."/>
            <person name="Jiang X."/>
            <person name="Wang W."/>
            <person name="Chen Q."/>
            <person name="Zhang S."/>
            <person name="Li H."/>
            <person name="Wu J."/>
            <person name="Wang P."/>
            <person name="Li P."/>
            <person name="Shi C."/>
            <person name="Zheng F."/>
            <person name="Jian J."/>
            <person name="Huang B."/>
            <person name="Shan D."/>
            <person name="Shi M."/>
            <person name="Fang C."/>
            <person name="Yue Y."/>
            <person name="Li F."/>
            <person name="Li D."/>
            <person name="Wei S."/>
            <person name="Han B."/>
            <person name="Jiang C."/>
            <person name="Yin Y."/>
            <person name="Xia T."/>
            <person name="Zhang Z."/>
            <person name="Bennetzen J.L."/>
            <person name="Zhao S."/>
            <person name="Wan X."/>
        </authorList>
    </citation>
    <scope>NUCLEOTIDE SEQUENCE [LARGE SCALE GENOMIC DNA]</scope>
    <source>
        <strain evidence="3">cv. Shuchazao</strain>
        <tissue evidence="2">Leaf</tissue>
    </source>
</reference>
<dbReference type="AlphaFoldDB" id="A0A4S4DQ01"/>
<dbReference type="STRING" id="542762.A0A4S4DQ01"/>
<evidence type="ECO:0000313" key="3">
    <source>
        <dbReference type="Proteomes" id="UP000306102"/>
    </source>
</evidence>
<organism evidence="2 3">
    <name type="scientific">Camellia sinensis var. sinensis</name>
    <name type="common">China tea</name>
    <dbReference type="NCBI Taxonomy" id="542762"/>
    <lineage>
        <taxon>Eukaryota</taxon>
        <taxon>Viridiplantae</taxon>
        <taxon>Streptophyta</taxon>
        <taxon>Embryophyta</taxon>
        <taxon>Tracheophyta</taxon>
        <taxon>Spermatophyta</taxon>
        <taxon>Magnoliopsida</taxon>
        <taxon>eudicotyledons</taxon>
        <taxon>Gunneridae</taxon>
        <taxon>Pentapetalae</taxon>
        <taxon>asterids</taxon>
        <taxon>Ericales</taxon>
        <taxon>Theaceae</taxon>
        <taxon>Camellia</taxon>
    </lineage>
</organism>
<dbReference type="EMBL" id="SDRB02010791">
    <property type="protein sequence ID" value="THG04306.1"/>
    <property type="molecule type" value="Genomic_DNA"/>
</dbReference>
<dbReference type="Proteomes" id="UP000306102">
    <property type="component" value="Unassembled WGS sequence"/>
</dbReference>
<accession>A0A4S4DQ01</accession>
<comment type="caution">
    <text evidence="2">The sequence shown here is derived from an EMBL/GenBank/DDBJ whole genome shotgun (WGS) entry which is preliminary data.</text>
</comment>
<sequence>MECRLQEHQDHPNSSTKVFNPSQKSIFKFTNLSKNQGELEEFRHSSSLKDERFEEYREIGDDLSQFVGPVLLNHLLQSMERGDPAWVGYIYAFSIFVGVTFIISKMRKLSKEGLQRTDKRVGLMNEILAAMDTVKYSLIFARVSNLKFTASGLMNSRGSRKHNYCQRYDMNHNLGNHLLAATNFANGTIICDKFLYCCTLYN</sequence>
<feature type="transmembrane region" description="Helical" evidence="1">
    <location>
        <begin position="86"/>
        <end position="104"/>
    </location>
</feature>
<keyword evidence="3" id="KW-1185">Reference proteome</keyword>